<accession>A0A975H4W6</accession>
<feature type="transmembrane region" description="Helical" evidence="1">
    <location>
        <begin position="20"/>
        <end position="38"/>
    </location>
</feature>
<organism evidence="2 3">
    <name type="scientific">Ottowia testudinis</name>
    <dbReference type="NCBI Taxonomy" id="2816950"/>
    <lineage>
        <taxon>Bacteria</taxon>
        <taxon>Pseudomonadati</taxon>
        <taxon>Pseudomonadota</taxon>
        <taxon>Betaproteobacteria</taxon>
        <taxon>Burkholderiales</taxon>
        <taxon>Comamonadaceae</taxon>
        <taxon>Ottowia</taxon>
    </lineage>
</organism>
<evidence type="ECO:0000313" key="2">
    <source>
        <dbReference type="EMBL" id="QTD44342.1"/>
    </source>
</evidence>
<evidence type="ECO:0000256" key="1">
    <source>
        <dbReference type="SAM" id="Phobius"/>
    </source>
</evidence>
<evidence type="ECO:0000313" key="3">
    <source>
        <dbReference type="Proteomes" id="UP000663903"/>
    </source>
</evidence>
<keyword evidence="3" id="KW-1185">Reference proteome</keyword>
<protein>
    <submittedName>
        <fullName evidence="2">Uncharacterized protein</fullName>
    </submittedName>
</protein>
<feature type="transmembrane region" description="Helical" evidence="1">
    <location>
        <begin position="75"/>
        <end position="93"/>
    </location>
</feature>
<dbReference type="AlphaFoldDB" id="A0A975H4W6"/>
<keyword evidence="1" id="KW-0472">Membrane</keyword>
<dbReference type="PROSITE" id="PS51257">
    <property type="entry name" value="PROKAR_LIPOPROTEIN"/>
    <property type="match status" value="1"/>
</dbReference>
<keyword evidence="1" id="KW-1133">Transmembrane helix</keyword>
<name>A0A975H4W6_9BURK</name>
<reference evidence="2" key="1">
    <citation type="submission" date="2021-03" db="EMBL/GenBank/DDBJ databases">
        <title>Ottowia sp. 27C isolated from the cloaca of a Giant Asian pond turtle (Heosemys grandis).</title>
        <authorList>
            <person name="Spergser J."/>
            <person name="Busse H.-J."/>
        </authorList>
    </citation>
    <scope>NUCLEOTIDE SEQUENCE</scope>
    <source>
        <strain evidence="2">27C</strain>
    </source>
</reference>
<feature type="transmembrane region" description="Helical" evidence="1">
    <location>
        <begin position="50"/>
        <end position="69"/>
    </location>
</feature>
<dbReference type="EMBL" id="CP071796">
    <property type="protein sequence ID" value="QTD44342.1"/>
    <property type="molecule type" value="Genomic_DNA"/>
</dbReference>
<proteinExistence type="predicted"/>
<keyword evidence="1" id="KW-0812">Transmembrane</keyword>
<dbReference type="KEGG" id="otd:J1M35_14660"/>
<sequence length="96" mass="10366">MAERKNTLAPRDWWSKSAAGLLLGLGLALGCSGLFHLAATEMAPSIRAQLTMWTVMPIWLGVLALVFLFRSGKRAWLGLGAANVLVIGTWAALKFL</sequence>
<gene>
    <name evidence="2" type="ORF">J1M35_14660</name>
</gene>
<dbReference type="Proteomes" id="UP000663903">
    <property type="component" value="Chromosome"/>
</dbReference>